<keyword evidence="3" id="KW-1185">Reference proteome</keyword>
<reference evidence="3" key="1">
    <citation type="journal article" date="2019" name="Int. J. Syst. Evol. Microbiol.">
        <title>The Global Catalogue of Microorganisms (GCM) 10K type strain sequencing project: providing services to taxonomists for standard genome sequencing and annotation.</title>
        <authorList>
            <consortium name="The Broad Institute Genomics Platform"/>
            <consortium name="The Broad Institute Genome Sequencing Center for Infectious Disease"/>
            <person name="Wu L."/>
            <person name="Ma J."/>
        </authorList>
    </citation>
    <scope>NUCLEOTIDE SEQUENCE [LARGE SCALE GENOMIC DNA]</scope>
    <source>
        <strain evidence="3">JCM 18961</strain>
    </source>
</reference>
<evidence type="ECO:0000313" key="3">
    <source>
        <dbReference type="Proteomes" id="UP001500556"/>
    </source>
</evidence>
<feature type="compositionally biased region" description="Basic and acidic residues" evidence="1">
    <location>
        <begin position="75"/>
        <end position="87"/>
    </location>
</feature>
<protein>
    <submittedName>
        <fullName evidence="2">Uncharacterized protein</fullName>
    </submittedName>
</protein>
<dbReference type="Proteomes" id="UP001500556">
    <property type="component" value="Unassembled WGS sequence"/>
</dbReference>
<accession>A0ABP8YGP5</accession>
<comment type="caution">
    <text evidence="2">The sequence shown here is derived from an EMBL/GenBank/DDBJ whole genome shotgun (WGS) entry which is preliminary data.</text>
</comment>
<organism evidence="2 3">
    <name type="scientific">Pedococcus ginsenosidimutans</name>
    <dbReference type="NCBI Taxonomy" id="490570"/>
    <lineage>
        <taxon>Bacteria</taxon>
        <taxon>Bacillati</taxon>
        <taxon>Actinomycetota</taxon>
        <taxon>Actinomycetes</taxon>
        <taxon>Micrococcales</taxon>
        <taxon>Intrasporangiaceae</taxon>
        <taxon>Pedococcus</taxon>
    </lineage>
</organism>
<evidence type="ECO:0000313" key="2">
    <source>
        <dbReference type="EMBL" id="GAA4728546.1"/>
    </source>
</evidence>
<sequence>MAPAASAVAGSPAPNPTVVLTSMPSATAIRIRTIVPTLQPCVGTVAEAACPGLPPNDDRPYGIGRAAPVRPRAYPLEDSRADRLPRR</sequence>
<name>A0ABP8YGP5_9MICO</name>
<proteinExistence type="predicted"/>
<dbReference type="EMBL" id="BAABLO010000011">
    <property type="protein sequence ID" value="GAA4728546.1"/>
    <property type="molecule type" value="Genomic_DNA"/>
</dbReference>
<feature type="region of interest" description="Disordered" evidence="1">
    <location>
        <begin position="50"/>
        <end position="87"/>
    </location>
</feature>
<evidence type="ECO:0000256" key="1">
    <source>
        <dbReference type="SAM" id="MobiDB-lite"/>
    </source>
</evidence>
<gene>
    <name evidence="2" type="ORF">GCM10025782_29240</name>
</gene>